<evidence type="ECO:0000259" key="2">
    <source>
        <dbReference type="Pfam" id="PF04892"/>
    </source>
</evidence>
<proteinExistence type="predicted"/>
<name>A0ABS3LAG7_9ENTE</name>
<feature type="transmembrane region" description="Helical" evidence="1">
    <location>
        <begin position="108"/>
        <end position="130"/>
    </location>
</feature>
<sequence length="189" mass="22158">MKKIIAGILSLIASYGIIYYLVMPTLMHYPRLAGMMHRFVYTDEALWAFLFLSLWLFYIQWERRELWSVYVYLFYSVYALLMFIVLFTKAEQYHALNLDIRQVPLQSQAAVIEFVLNIGYFIPLGILYGMRAKLWEAVVLALVTILGIETLQYVFYLGTFDIWDILTNFAGCMAGYGLCMKLKRQFEKG</sequence>
<evidence type="ECO:0000256" key="1">
    <source>
        <dbReference type="SAM" id="Phobius"/>
    </source>
</evidence>
<dbReference type="InterPro" id="IPR006976">
    <property type="entry name" value="VanZ-like"/>
</dbReference>
<feature type="transmembrane region" description="Helical" evidence="1">
    <location>
        <begin position="162"/>
        <end position="179"/>
    </location>
</feature>
<gene>
    <name evidence="3" type="ORF">JZO70_04565</name>
</gene>
<feature type="domain" description="VanZ-like" evidence="2">
    <location>
        <begin position="77"/>
        <end position="180"/>
    </location>
</feature>
<evidence type="ECO:0000313" key="4">
    <source>
        <dbReference type="Proteomes" id="UP000664601"/>
    </source>
</evidence>
<comment type="caution">
    <text evidence="3">The sequence shown here is derived from an EMBL/GenBank/DDBJ whole genome shotgun (WGS) entry which is preliminary data.</text>
</comment>
<keyword evidence="4" id="KW-1185">Reference proteome</keyword>
<feature type="transmembrane region" description="Helical" evidence="1">
    <location>
        <begin position="137"/>
        <end position="156"/>
    </location>
</feature>
<feature type="transmembrane region" description="Helical" evidence="1">
    <location>
        <begin position="7"/>
        <end position="27"/>
    </location>
</feature>
<keyword evidence="1" id="KW-1133">Transmembrane helix</keyword>
<organism evidence="3 4">
    <name type="scientific">Candidatus Enterococcus moelleringii</name>
    <dbReference type="NCBI Taxonomy" id="2815325"/>
    <lineage>
        <taxon>Bacteria</taxon>
        <taxon>Bacillati</taxon>
        <taxon>Bacillota</taxon>
        <taxon>Bacilli</taxon>
        <taxon>Lactobacillales</taxon>
        <taxon>Enterococcaceae</taxon>
        <taxon>Enterococcus</taxon>
    </lineage>
</organism>
<reference evidence="3 4" key="1">
    <citation type="submission" date="2021-03" db="EMBL/GenBank/DDBJ databases">
        <title>Enterococcal diversity collection.</title>
        <authorList>
            <person name="Gilmore M.S."/>
            <person name="Schwartzman J."/>
            <person name="Van Tyne D."/>
            <person name="Martin M."/>
            <person name="Earl A.M."/>
            <person name="Manson A.L."/>
            <person name="Straub T."/>
            <person name="Salamzade R."/>
            <person name="Saavedra J."/>
            <person name="Lebreton F."/>
            <person name="Prichula J."/>
            <person name="Schaufler K."/>
            <person name="Gaca A."/>
            <person name="Sgardioli B."/>
            <person name="Wagenaar J."/>
            <person name="Strong T."/>
        </authorList>
    </citation>
    <scope>NUCLEOTIDE SEQUENCE [LARGE SCALE GENOMIC DNA]</scope>
    <source>
        <strain evidence="3 4">669A</strain>
    </source>
</reference>
<feature type="transmembrane region" description="Helical" evidence="1">
    <location>
        <begin position="39"/>
        <end position="57"/>
    </location>
</feature>
<keyword evidence="1" id="KW-0812">Transmembrane</keyword>
<feature type="transmembrane region" description="Helical" evidence="1">
    <location>
        <begin position="69"/>
        <end position="88"/>
    </location>
</feature>
<evidence type="ECO:0000313" key="3">
    <source>
        <dbReference type="EMBL" id="MBO1305419.1"/>
    </source>
</evidence>
<dbReference type="EMBL" id="JAFREM010000007">
    <property type="protein sequence ID" value="MBO1305419.1"/>
    <property type="molecule type" value="Genomic_DNA"/>
</dbReference>
<accession>A0ABS3LAG7</accession>
<protein>
    <submittedName>
        <fullName evidence="3">VanZ family protein</fullName>
    </submittedName>
</protein>
<keyword evidence="1" id="KW-0472">Membrane</keyword>
<dbReference type="RefSeq" id="WP_207672363.1">
    <property type="nucleotide sequence ID" value="NZ_JAFREM010000007.1"/>
</dbReference>
<dbReference type="Pfam" id="PF04892">
    <property type="entry name" value="VanZ"/>
    <property type="match status" value="1"/>
</dbReference>
<dbReference type="Proteomes" id="UP000664601">
    <property type="component" value="Unassembled WGS sequence"/>
</dbReference>